<proteinExistence type="predicted"/>
<dbReference type="Proteomes" id="UP001267426">
    <property type="component" value="Unassembled WGS sequence"/>
</dbReference>
<keyword evidence="2" id="KW-1185">Reference proteome</keyword>
<gene>
    <name evidence="1" type="ORF">RM540_00625</name>
</gene>
<sequence length="80" mass="8733">MPSIDLPPSVDEAKARLLLAVALFQEGEVSVGQGAEIAGLSYRAFADALMDRGVPLTTYTEEMLEEDFAFAREFSRARGH</sequence>
<dbReference type="EMBL" id="JAVRHT010000001">
    <property type="protein sequence ID" value="MDT0630239.1"/>
    <property type="molecule type" value="Genomic_DNA"/>
</dbReference>
<dbReference type="InterPro" id="IPR005368">
    <property type="entry name" value="UPF0175"/>
</dbReference>
<comment type="caution">
    <text evidence="1">The sequence shown here is derived from an EMBL/GenBank/DDBJ whole genome shotgun (WGS) entry which is preliminary data.</text>
</comment>
<name>A0ABU3BLS1_9BACT</name>
<reference evidence="1 2" key="1">
    <citation type="submission" date="2023-09" db="EMBL/GenBank/DDBJ databases">
        <authorList>
            <person name="Rey-Velasco X."/>
        </authorList>
    </citation>
    <scope>NUCLEOTIDE SEQUENCE [LARGE SCALE GENOMIC DNA]</scope>
    <source>
        <strain evidence="1 2">F394</strain>
    </source>
</reference>
<evidence type="ECO:0000313" key="2">
    <source>
        <dbReference type="Proteomes" id="UP001267426"/>
    </source>
</evidence>
<protein>
    <submittedName>
        <fullName evidence="1">UPF0175 family protein</fullName>
    </submittedName>
</protein>
<organism evidence="1 2">
    <name type="scientific">Rubrivirga litoralis</name>
    <dbReference type="NCBI Taxonomy" id="3075598"/>
    <lineage>
        <taxon>Bacteria</taxon>
        <taxon>Pseudomonadati</taxon>
        <taxon>Rhodothermota</taxon>
        <taxon>Rhodothermia</taxon>
        <taxon>Rhodothermales</taxon>
        <taxon>Rubricoccaceae</taxon>
        <taxon>Rubrivirga</taxon>
    </lineage>
</organism>
<accession>A0ABU3BLS1</accession>
<dbReference type="RefSeq" id="WP_311661219.1">
    <property type="nucleotide sequence ID" value="NZ_JAVRHT010000001.1"/>
</dbReference>
<evidence type="ECO:0000313" key="1">
    <source>
        <dbReference type="EMBL" id="MDT0630239.1"/>
    </source>
</evidence>
<dbReference type="Pfam" id="PF03683">
    <property type="entry name" value="UPF0175"/>
    <property type="match status" value="1"/>
</dbReference>